<evidence type="ECO:0000256" key="4">
    <source>
        <dbReference type="ARBA" id="ARBA00023002"/>
    </source>
</evidence>
<dbReference type="AlphaFoldDB" id="A0A2U2HM63"/>
<evidence type="ECO:0000313" key="8">
    <source>
        <dbReference type="Proteomes" id="UP000241421"/>
    </source>
</evidence>
<dbReference type="GO" id="GO:0050660">
    <property type="term" value="F:flavin adenine dinucleotide binding"/>
    <property type="evidence" value="ECO:0007669"/>
    <property type="project" value="InterPro"/>
</dbReference>
<dbReference type="SUPFAM" id="SSF51905">
    <property type="entry name" value="FAD/NAD(P)-binding domain"/>
    <property type="match status" value="1"/>
</dbReference>
<gene>
    <name evidence="7" type="ORF">C7C56_011210</name>
</gene>
<dbReference type="EMBL" id="PXWF02000182">
    <property type="protein sequence ID" value="PWF48526.1"/>
    <property type="molecule type" value="Genomic_DNA"/>
</dbReference>
<dbReference type="Pfam" id="PF05199">
    <property type="entry name" value="GMC_oxred_C"/>
    <property type="match status" value="1"/>
</dbReference>
<protein>
    <submittedName>
        <fullName evidence="7">GMC family oxidoreductase</fullName>
    </submittedName>
</protein>
<dbReference type="PANTHER" id="PTHR46056">
    <property type="entry name" value="LONG-CHAIN-ALCOHOL OXIDASE"/>
    <property type="match status" value="1"/>
</dbReference>
<dbReference type="InterPro" id="IPR007867">
    <property type="entry name" value="GMC_OxRtase_C"/>
</dbReference>
<dbReference type="GO" id="GO:0016614">
    <property type="term" value="F:oxidoreductase activity, acting on CH-OH group of donors"/>
    <property type="evidence" value="ECO:0007669"/>
    <property type="project" value="InterPro"/>
</dbReference>
<evidence type="ECO:0000256" key="3">
    <source>
        <dbReference type="ARBA" id="ARBA00022827"/>
    </source>
</evidence>
<evidence type="ECO:0000256" key="1">
    <source>
        <dbReference type="ARBA" id="ARBA00010790"/>
    </source>
</evidence>
<evidence type="ECO:0000313" key="7">
    <source>
        <dbReference type="EMBL" id="PWF48526.1"/>
    </source>
</evidence>
<dbReference type="PANTHER" id="PTHR46056:SF12">
    <property type="entry name" value="LONG-CHAIN-ALCOHOL OXIDASE"/>
    <property type="match status" value="1"/>
</dbReference>
<keyword evidence="3" id="KW-0274">FAD</keyword>
<evidence type="ECO:0000259" key="5">
    <source>
        <dbReference type="Pfam" id="PF00732"/>
    </source>
</evidence>
<keyword evidence="2" id="KW-0285">Flavoprotein</keyword>
<reference evidence="7 8" key="1">
    <citation type="submission" date="2018-04" db="EMBL/GenBank/DDBJ databases">
        <title>Massilia violaceinigra sp. nov., a novel purple-pigmented bacterium isolated from Tianshan glacier, Xinjiang, China.</title>
        <authorList>
            <person name="Wang H."/>
        </authorList>
    </citation>
    <scope>NUCLEOTIDE SEQUENCE [LARGE SCALE GENOMIC DNA]</scope>
    <source>
        <strain evidence="7 8">B448-2</strain>
    </source>
</reference>
<dbReference type="InterPro" id="IPR000172">
    <property type="entry name" value="GMC_OxRdtase_N"/>
</dbReference>
<keyword evidence="4" id="KW-0560">Oxidoreductase</keyword>
<sequence length="550" mass="58219">MTPENAAAPSAKIRIPDPIKAGLAAGWNVTDCATLTGPREIEADVVIVGSGAGGGVSAEILTLAGLKVVIVEEGALKSSSDFKMREAEAYPALYQESAARKTADKAINILQGRTVGGSTTVNWTSSFRTPADTLAFWGSQFGLKSYTPEAMAPWFLMMEERLGVSTWLTPPNENNDLLKRGAARLGIPAAAIMRNVKGCWNLGYCGMGCPTNAKQSMLVTTIPSALAGGAALLTHARAERFVFKGDRVDHLVCHALDASGLAATGHTVTLRAKHFVLAGGAINSPALLLRSKAPDPQGLLGERTFLHPTVISAAMFEQRVDGYAGAPQTIYSDHFLDVDPVGGPIGYKLEAPPLHPLLLSTTMAGFGQAHAETMRQFPHVHALLALLRDGFHEDSPGGRVKLRGDGSPVLDYPISDFVWDGVRRALLSMAEIQFAAGAKSVQPVHELAERYTTWAAAKKGIAALPYKPLLTRVVSAHVMGGCPMSEDERRGLVGPDGRYRGVANLSVHDGSLFPTSIGANPQLSIYGVTARLASGLAQQLTGKPAPRVRA</sequence>
<feature type="domain" description="Glucose-methanol-choline oxidoreductase C-terminal" evidence="6">
    <location>
        <begin position="398"/>
        <end position="528"/>
    </location>
</feature>
<organism evidence="7 8">
    <name type="scientific">Massilia glaciei</name>
    <dbReference type="NCBI Taxonomy" id="1524097"/>
    <lineage>
        <taxon>Bacteria</taxon>
        <taxon>Pseudomonadati</taxon>
        <taxon>Pseudomonadota</taxon>
        <taxon>Betaproteobacteria</taxon>
        <taxon>Burkholderiales</taxon>
        <taxon>Oxalobacteraceae</taxon>
        <taxon>Telluria group</taxon>
        <taxon>Massilia</taxon>
    </lineage>
</organism>
<dbReference type="Pfam" id="PF00732">
    <property type="entry name" value="GMC_oxred_N"/>
    <property type="match status" value="1"/>
</dbReference>
<accession>A0A2U2HM63</accession>
<evidence type="ECO:0000256" key="2">
    <source>
        <dbReference type="ARBA" id="ARBA00022630"/>
    </source>
</evidence>
<keyword evidence="8" id="KW-1185">Reference proteome</keyword>
<dbReference type="Proteomes" id="UP000241421">
    <property type="component" value="Unassembled WGS sequence"/>
</dbReference>
<comment type="caution">
    <text evidence="7">The sequence shown here is derived from an EMBL/GenBank/DDBJ whole genome shotgun (WGS) entry which is preliminary data.</text>
</comment>
<dbReference type="InterPro" id="IPR036188">
    <property type="entry name" value="FAD/NAD-bd_sf"/>
</dbReference>
<feature type="domain" description="Glucose-methanol-choline oxidoreductase N-terminal" evidence="5">
    <location>
        <begin position="92"/>
        <end position="308"/>
    </location>
</feature>
<dbReference type="RefSeq" id="WP_106757489.1">
    <property type="nucleotide sequence ID" value="NZ_PXWF02000182.1"/>
</dbReference>
<dbReference type="Gene3D" id="3.50.50.60">
    <property type="entry name" value="FAD/NAD(P)-binding domain"/>
    <property type="match status" value="2"/>
</dbReference>
<dbReference type="OrthoDB" id="9787779at2"/>
<proteinExistence type="inferred from homology"/>
<comment type="similarity">
    <text evidence="1">Belongs to the GMC oxidoreductase family.</text>
</comment>
<name>A0A2U2HM63_9BURK</name>
<evidence type="ECO:0000259" key="6">
    <source>
        <dbReference type="Pfam" id="PF05199"/>
    </source>
</evidence>